<feature type="transmembrane region" description="Helical" evidence="1">
    <location>
        <begin position="81"/>
        <end position="103"/>
    </location>
</feature>
<comment type="caution">
    <text evidence="2">The sequence shown here is derived from an EMBL/GenBank/DDBJ whole genome shotgun (WGS) entry which is preliminary data.</text>
</comment>
<dbReference type="RefSeq" id="WP_345159066.1">
    <property type="nucleotide sequence ID" value="NZ_BAABHC010000014.1"/>
</dbReference>
<keyword evidence="1" id="KW-1133">Transmembrane helix</keyword>
<reference evidence="3" key="1">
    <citation type="journal article" date="2019" name="Int. J. Syst. Evol. Microbiol.">
        <title>The Global Catalogue of Microorganisms (GCM) 10K type strain sequencing project: providing services to taxonomists for standard genome sequencing and annotation.</title>
        <authorList>
            <consortium name="The Broad Institute Genomics Platform"/>
            <consortium name="The Broad Institute Genome Sequencing Center for Infectious Disease"/>
            <person name="Wu L."/>
            <person name="Ma J."/>
        </authorList>
    </citation>
    <scope>NUCLEOTIDE SEQUENCE [LARGE SCALE GENOMIC DNA]</scope>
    <source>
        <strain evidence="3">JCM 17926</strain>
    </source>
</reference>
<keyword evidence="3" id="KW-1185">Reference proteome</keyword>
<proteinExistence type="predicted"/>
<keyword evidence="1" id="KW-0812">Transmembrane</keyword>
<evidence type="ECO:0000313" key="3">
    <source>
        <dbReference type="Proteomes" id="UP001500552"/>
    </source>
</evidence>
<dbReference type="EMBL" id="BAABHC010000014">
    <property type="protein sequence ID" value="GAA4433180.1"/>
    <property type="molecule type" value="Genomic_DNA"/>
</dbReference>
<organism evidence="2 3">
    <name type="scientific">Pontibacter saemangeumensis</name>
    <dbReference type="NCBI Taxonomy" id="1084525"/>
    <lineage>
        <taxon>Bacteria</taxon>
        <taxon>Pseudomonadati</taxon>
        <taxon>Bacteroidota</taxon>
        <taxon>Cytophagia</taxon>
        <taxon>Cytophagales</taxon>
        <taxon>Hymenobacteraceae</taxon>
        <taxon>Pontibacter</taxon>
    </lineage>
</organism>
<gene>
    <name evidence="2" type="ORF">GCM10023188_22330</name>
</gene>
<dbReference type="Proteomes" id="UP001500552">
    <property type="component" value="Unassembled WGS sequence"/>
</dbReference>
<feature type="transmembrane region" description="Helical" evidence="1">
    <location>
        <begin position="12"/>
        <end position="32"/>
    </location>
</feature>
<accession>A0ABP8LQ22</accession>
<evidence type="ECO:0000256" key="1">
    <source>
        <dbReference type="SAM" id="Phobius"/>
    </source>
</evidence>
<evidence type="ECO:0000313" key="2">
    <source>
        <dbReference type="EMBL" id="GAA4433180.1"/>
    </source>
</evidence>
<protein>
    <submittedName>
        <fullName evidence="2">Uncharacterized protein</fullName>
    </submittedName>
</protein>
<keyword evidence="1" id="KW-0472">Membrane</keyword>
<feature type="transmembrane region" description="Helical" evidence="1">
    <location>
        <begin position="38"/>
        <end position="60"/>
    </location>
</feature>
<sequence length="106" mass="12016">MTKLKLLSHYYRSILSFNLPFSLLVATLSIPLRENGAIGLMNTFSLFLTTGDFLVALYLYEQRYSGQYYFYHNQGLGRVQLAVAALVANLLLVVLLYLLRAILLHG</sequence>
<name>A0ABP8LQ22_9BACT</name>